<dbReference type="Pfam" id="PF00711">
    <property type="entry name" value="Defensin_beta"/>
    <property type="match status" value="1"/>
</dbReference>
<dbReference type="Proteomes" id="UP000694392">
    <property type="component" value="Unplaced"/>
</dbReference>
<dbReference type="GO" id="GO:0002227">
    <property type="term" value="P:innate immune response in mucosa"/>
    <property type="evidence" value="ECO:0007669"/>
    <property type="project" value="TreeGrafter"/>
</dbReference>
<evidence type="ECO:0000256" key="1">
    <source>
        <dbReference type="ARBA" id="ARBA00004613"/>
    </source>
</evidence>
<evidence type="ECO:0000313" key="12">
    <source>
        <dbReference type="Proteomes" id="UP000694392"/>
    </source>
</evidence>
<sequence>GRVLGGHLVQPSVQSSSSDTQQCQSSRGHCRMLCFHMERRVGTCSNGRQRCCK</sequence>
<evidence type="ECO:0000256" key="8">
    <source>
        <dbReference type="ARBA" id="ARBA00023157"/>
    </source>
</evidence>
<keyword evidence="12" id="KW-1185">Reference proteome</keyword>
<dbReference type="PANTHER" id="PTHR21388:SF9">
    <property type="entry name" value="BETA-DEFENSIN 1"/>
    <property type="match status" value="1"/>
</dbReference>
<feature type="domain" description="Beta-defensin-like" evidence="10">
    <location>
        <begin position="19"/>
        <end position="53"/>
    </location>
</feature>
<dbReference type="PANTHER" id="PTHR21388">
    <property type="entry name" value="BETA-DEFENSIN-RELATED"/>
    <property type="match status" value="1"/>
</dbReference>
<name>A0A8D0HIA8_SPHPU</name>
<keyword evidence="7" id="KW-0044">Antibiotic</keyword>
<evidence type="ECO:0000313" key="11">
    <source>
        <dbReference type="Ensembl" id="ENSSPUP00000024190.1"/>
    </source>
</evidence>
<comment type="similarity">
    <text evidence="2">Belongs to the beta-defensin family.</text>
</comment>
<keyword evidence="3" id="KW-0964">Secreted</keyword>
<dbReference type="InterPro" id="IPR001855">
    <property type="entry name" value="Defensin_beta-like"/>
</dbReference>
<evidence type="ECO:0000256" key="9">
    <source>
        <dbReference type="SAM" id="MobiDB-lite"/>
    </source>
</evidence>
<evidence type="ECO:0000256" key="3">
    <source>
        <dbReference type="ARBA" id="ARBA00022525"/>
    </source>
</evidence>
<dbReference type="GeneTree" id="ENSGT01030000235367"/>
<dbReference type="GO" id="GO:0050830">
    <property type="term" value="P:defense response to Gram-positive bacterium"/>
    <property type="evidence" value="ECO:0007669"/>
    <property type="project" value="TreeGrafter"/>
</dbReference>
<evidence type="ECO:0000256" key="6">
    <source>
        <dbReference type="ARBA" id="ARBA00022940"/>
    </source>
</evidence>
<keyword evidence="4" id="KW-0929">Antimicrobial</keyword>
<feature type="compositionally biased region" description="Low complexity" evidence="9">
    <location>
        <begin position="10"/>
        <end position="24"/>
    </location>
</feature>
<reference evidence="11" key="2">
    <citation type="submission" date="2025-09" db="UniProtKB">
        <authorList>
            <consortium name="Ensembl"/>
        </authorList>
    </citation>
    <scope>IDENTIFICATION</scope>
</reference>
<keyword evidence="5" id="KW-0732">Signal</keyword>
<reference evidence="11" key="1">
    <citation type="submission" date="2025-08" db="UniProtKB">
        <authorList>
            <consortium name="Ensembl"/>
        </authorList>
    </citation>
    <scope>IDENTIFICATION</scope>
</reference>
<protein>
    <recommendedName>
        <fullName evidence="10">Beta-defensin-like domain-containing protein</fullName>
    </recommendedName>
</protein>
<evidence type="ECO:0000256" key="5">
    <source>
        <dbReference type="ARBA" id="ARBA00022729"/>
    </source>
</evidence>
<dbReference type="SUPFAM" id="SSF57392">
    <property type="entry name" value="Defensin-like"/>
    <property type="match status" value="1"/>
</dbReference>
<proteinExistence type="inferred from homology"/>
<dbReference type="Ensembl" id="ENSSPUT00000025804.1">
    <property type="protein sequence ID" value="ENSSPUP00000024190.1"/>
    <property type="gene ID" value="ENSSPUG00000018536.1"/>
</dbReference>
<dbReference type="AlphaFoldDB" id="A0A8D0HIA8"/>
<organism evidence="11 12">
    <name type="scientific">Sphenodon punctatus</name>
    <name type="common">Tuatara</name>
    <name type="synonym">Hatteria punctata</name>
    <dbReference type="NCBI Taxonomy" id="8508"/>
    <lineage>
        <taxon>Eukaryota</taxon>
        <taxon>Metazoa</taxon>
        <taxon>Chordata</taxon>
        <taxon>Craniata</taxon>
        <taxon>Vertebrata</taxon>
        <taxon>Euteleostomi</taxon>
        <taxon>Lepidosauria</taxon>
        <taxon>Sphenodontia</taxon>
        <taxon>Sphenodontidae</taxon>
        <taxon>Sphenodon</taxon>
    </lineage>
</organism>
<dbReference type="GO" id="GO:0031731">
    <property type="term" value="F:CCR6 chemokine receptor binding"/>
    <property type="evidence" value="ECO:0007669"/>
    <property type="project" value="TreeGrafter"/>
</dbReference>
<evidence type="ECO:0000256" key="7">
    <source>
        <dbReference type="ARBA" id="ARBA00023022"/>
    </source>
</evidence>
<keyword evidence="8" id="KW-1015">Disulfide bond</keyword>
<comment type="subcellular location">
    <subcellularLocation>
        <location evidence="1">Secreted</location>
    </subcellularLocation>
</comment>
<evidence type="ECO:0000256" key="4">
    <source>
        <dbReference type="ARBA" id="ARBA00022529"/>
    </source>
</evidence>
<dbReference type="OMA" id="ERWEGSC"/>
<evidence type="ECO:0000259" key="10">
    <source>
        <dbReference type="Pfam" id="PF00711"/>
    </source>
</evidence>
<keyword evidence="6" id="KW-0211">Defensin</keyword>
<dbReference type="GO" id="GO:0005615">
    <property type="term" value="C:extracellular space"/>
    <property type="evidence" value="ECO:0007669"/>
    <property type="project" value="TreeGrafter"/>
</dbReference>
<feature type="region of interest" description="Disordered" evidence="9">
    <location>
        <begin position="1"/>
        <end position="24"/>
    </location>
</feature>
<dbReference type="GO" id="GO:0050829">
    <property type="term" value="P:defense response to Gram-negative bacterium"/>
    <property type="evidence" value="ECO:0007669"/>
    <property type="project" value="TreeGrafter"/>
</dbReference>
<accession>A0A8D0HIA8</accession>
<evidence type="ECO:0000256" key="2">
    <source>
        <dbReference type="ARBA" id="ARBA00007371"/>
    </source>
</evidence>